<dbReference type="InterPro" id="IPR046844">
    <property type="entry name" value="Lon-like_helical"/>
</dbReference>
<dbReference type="GO" id="GO:0006508">
    <property type="term" value="P:proteolysis"/>
    <property type="evidence" value="ECO:0007669"/>
    <property type="project" value="UniProtKB-KW"/>
</dbReference>
<accession>A0A944MAF6</accession>
<dbReference type="Gene3D" id="1.10.8.60">
    <property type="match status" value="1"/>
</dbReference>
<dbReference type="InterPro" id="IPR041699">
    <property type="entry name" value="AAA_32"/>
</dbReference>
<dbReference type="Pfam" id="PF20437">
    <property type="entry name" value="LonC_helical"/>
    <property type="match status" value="1"/>
</dbReference>
<dbReference type="PRINTS" id="PR00830">
    <property type="entry name" value="ENDOLAPTASE"/>
</dbReference>
<dbReference type="GO" id="GO:0004252">
    <property type="term" value="F:serine-type endopeptidase activity"/>
    <property type="evidence" value="ECO:0007669"/>
    <property type="project" value="UniProtKB-UniRule"/>
</dbReference>
<dbReference type="Pfam" id="PF05362">
    <property type="entry name" value="Lon_C"/>
    <property type="match status" value="1"/>
</dbReference>
<evidence type="ECO:0000313" key="6">
    <source>
        <dbReference type="Proteomes" id="UP000770889"/>
    </source>
</evidence>
<comment type="catalytic activity">
    <reaction evidence="2">
        <text>Hydrolysis of proteins in presence of ATP.</text>
        <dbReference type="EC" id="3.4.21.53"/>
    </reaction>
</comment>
<dbReference type="PROSITE" id="PS51786">
    <property type="entry name" value="LON_PROTEOLYTIC"/>
    <property type="match status" value="1"/>
</dbReference>
<dbReference type="GO" id="GO:0030163">
    <property type="term" value="P:protein catabolic process"/>
    <property type="evidence" value="ECO:0007669"/>
    <property type="project" value="InterPro"/>
</dbReference>
<feature type="coiled-coil region" evidence="3">
    <location>
        <begin position="194"/>
        <end position="228"/>
    </location>
</feature>
<dbReference type="Pfam" id="PF13654">
    <property type="entry name" value="AAA_32"/>
    <property type="match status" value="1"/>
</dbReference>
<dbReference type="AlphaFoldDB" id="A0A944MAF6"/>
<evidence type="ECO:0000313" key="5">
    <source>
        <dbReference type="EMBL" id="MBT2990238.1"/>
    </source>
</evidence>
<dbReference type="InterPro" id="IPR027065">
    <property type="entry name" value="Lon_Prtase"/>
</dbReference>
<organism evidence="5 6">
    <name type="scientific">Candidatus Thiodiazotropha taylori</name>
    <dbReference type="NCBI Taxonomy" id="2792791"/>
    <lineage>
        <taxon>Bacteria</taxon>
        <taxon>Pseudomonadati</taxon>
        <taxon>Pseudomonadota</taxon>
        <taxon>Gammaproteobacteria</taxon>
        <taxon>Chromatiales</taxon>
        <taxon>Sedimenticolaceae</taxon>
        <taxon>Candidatus Thiodiazotropha</taxon>
    </lineage>
</organism>
<dbReference type="SUPFAM" id="SSF52540">
    <property type="entry name" value="P-loop containing nucleoside triphosphate hydrolases"/>
    <property type="match status" value="1"/>
</dbReference>
<dbReference type="EMBL" id="JAHHGM010000015">
    <property type="protein sequence ID" value="MBT2990238.1"/>
    <property type="molecule type" value="Genomic_DNA"/>
</dbReference>
<keyword evidence="1 2" id="KW-0645">Protease</keyword>
<keyword evidence="2" id="KW-0720">Serine protease</keyword>
<dbReference type="EC" id="3.4.21.53" evidence="2"/>
<protein>
    <recommendedName>
        <fullName evidence="2">endopeptidase La</fullName>
        <ecNumber evidence="2">3.4.21.53</ecNumber>
    </recommendedName>
</protein>
<feature type="active site" evidence="2">
    <location>
        <position position="700"/>
    </location>
</feature>
<evidence type="ECO:0000256" key="1">
    <source>
        <dbReference type="ARBA" id="ARBA00022670"/>
    </source>
</evidence>
<dbReference type="InterPro" id="IPR008269">
    <property type="entry name" value="Lon_proteolytic"/>
</dbReference>
<dbReference type="InterPro" id="IPR014721">
    <property type="entry name" value="Ribsml_uS5_D2-typ_fold_subgr"/>
</dbReference>
<sequence>MTTRPLTPELLHRHCDPEQFSFDSTDEVEDLVGFIGQERAAEALRFGLGVTHKGYNLYALGPAGAGKFAMVRGYLEDLAAERPIPSDWCYVNNFSDARKPQAIALPAGKGVILMQDMEQLVTDLQEAIPLVFESDEYHTRRQALEEHFEERQEHAMAAMQKKAEKKHIALINTPTGFTLGPKKDDKILGPDQFEKLSEAQQAAIEKDVKELQEELRKTLHAIPQWQKEAREEIGKLNREMTASAVHHLIDALREKYRQIPAVITYLDRVEEDIVSNYQQFLPRDERKPTLLGIPLGQHEEGPPWHYRYRVNLLLAHEANGGAPIVYEDLPGYNNLVGRIEHRAHLGALETDFTMIRPGALHRANGGYLILDALKLLMQPFAWETLKRVLQSGEIRIESLAQITSLISTQSLEPEPIPLEVKVVLLGERHIYYLLQALDPEFDELFKVAVDFDDELQRDSHNEKNYGQLIASLARHHELRPLDRFAVARVIDHCMRLADDSERISSHMRSLVDLIQQANYWAGEQDKSRITSDDVEKAVEAQIHRADRIQQQLQQEVIRGTLMIATAGEVVGQINGLSVMLLGGQRFGHPTRITARARLGKGQVVDIEREVELGGPIHSKGVYILCGFISGRYAPDYPLSLSASLVFEQSYGEVEGDSASSAELYALLSALSGLAIKQQFAVTGSVNQLGEVQAIGGVNEKIEGYFDICKARGLSGDQGVLIPSANIKHLMLREDVVEAVKAGQFAVYPVSTVDEGIALLTGIAAGERDDNGLFPENSVNGLVEASLIRFSERMQSLDEAAIPAKGEDQ</sequence>
<dbReference type="GO" id="GO:0004176">
    <property type="term" value="F:ATP-dependent peptidase activity"/>
    <property type="evidence" value="ECO:0007669"/>
    <property type="project" value="UniProtKB-UniRule"/>
</dbReference>
<gene>
    <name evidence="5" type="ORF">KME65_14890</name>
</gene>
<dbReference type="Gene3D" id="3.30.230.10">
    <property type="match status" value="1"/>
</dbReference>
<dbReference type="InterPro" id="IPR020568">
    <property type="entry name" value="Ribosomal_Su5_D2-typ_SF"/>
</dbReference>
<feature type="active site" evidence="2">
    <location>
        <position position="657"/>
    </location>
</feature>
<dbReference type="Gene3D" id="3.40.50.300">
    <property type="entry name" value="P-loop containing nucleotide triphosphate hydrolases"/>
    <property type="match status" value="2"/>
</dbReference>
<dbReference type="SUPFAM" id="SSF54211">
    <property type="entry name" value="Ribosomal protein S5 domain 2-like"/>
    <property type="match status" value="1"/>
</dbReference>
<proteinExistence type="inferred from homology"/>
<dbReference type="GO" id="GO:0005524">
    <property type="term" value="F:ATP binding"/>
    <property type="evidence" value="ECO:0007669"/>
    <property type="project" value="InterPro"/>
</dbReference>
<dbReference type="Proteomes" id="UP000770889">
    <property type="component" value="Unassembled WGS sequence"/>
</dbReference>
<comment type="caution">
    <text evidence="5">The sequence shown here is derived from an EMBL/GenBank/DDBJ whole genome shotgun (WGS) entry which is preliminary data.</text>
</comment>
<evidence type="ECO:0000256" key="3">
    <source>
        <dbReference type="SAM" id="Coils"/>
    </source>
</evidence>
<keyword evidence="2" id="KW-0378">Hydrolase</keyword>
<evidence type="ECO:0000256" key="2">
    <source>
        <dbReference type="PROSITE-ProRule" id="PRU01122"/>
    </source>
</evidence>
<reference evidence="5 6" key="1">
    <citation type="submission" date="2021-05" db="EMBL/GenBank/DDBJ databases">
        <title>Genetic and Functional Diversity in Clade A Lucinid endosymbionts from the Bahamas.</title>
        <authorList>
            <person name="Giani N.M."/>
            <person name="Engel A.S."/>
            <person name="Campbell B.J."/>
        </authorList>
    </citation>
    <scope>NUCLEOTIDE SEQUENCE [LARGE SCALE GENOMIC DNA]</scope>
    <source>
        <strain evidence="5">LUC16012Gg_MoonRockCtena</strain>
    </source>
</reference>
<name>A0A944MAF6_9GAMM</name>
<feature type="domain" description="Lon proteolytic" evidence="4">
    <location>
        <begin position="567"/>
        <end position="762"/>
    </location>
</feature>
<dbReference type="InterPro" id="IPR027417">
    <property type="entry name" value="P-loop_NTPase"/>
</dbReference>
<dbReference type="Pfam" id="PF20436">
    <property type="entry name" value="LonB_AAA-LID"/>
    <property type="match status" value="1"/>
</dbReference>
<dbReference type="PANTHER" id="PTHR10046">
    <property type="entry name" value="ATP DEPENDENT LON PROTEASE FAMILY MEMBER"/>
    <property type="match status" value="1"/>
</dbReference>
<keyword evidence="3" id="KW-0175">Coiled coil</keyword>
<comment type="similarity">
    <text evidence="2">Belongs to the peptidase S16 family.</text>
</comment>
<evidence type="ECO:0000259" key="4">
    <source>
        <dbReference type="PROSITE" id="PS51786"/>
    </source>
</evidence>
<dbReference type="InterPro" id="IPR046843">
    <property type="entry name" value="LonB_AAA-LID"/>
</dbReference>